<evidence type="ECO:0000313" key="6">
    <source>
        <dbReference type="EMBL" id="OKH49541.1"/>
    </source>
</evidence>
<dbReference type="CDD" id="cd00200">
    <property type="entry name" value="WD40"/>
    <property type="match status" value="1"/>
</dbReference>
<dbReference type="CDD" id="cd16383">
    <property type="entry name" value="GUN4"/>
    <property type="match status" value="1"/>
</dbReference>
<dbReference type="SUPFAM" id="SSF140869">
    <property type="entry name" value="GUN4-like"/>
    <property type="match status" value="1"/>
</dbReference>
<dbReference type="OrthoDB" id="7915178at2"/>
<dbReference type="InterPro" id="IPR019775">
    <property type="entry name" value="WD40_repeat_CS"/>
</dbReference>
<dbReference type="SMART" id="SM00320">
    <property type="entry name" value="WD40"/>
    <property type="match status" value="6"/>
</dbReference>
<sequence length="639" mass="69236">MMRSNMKRLKRLAYLGLGLVLAMTLGWPVNSLQAQIDPTAQQTNWAQAQAVDVGALRSHLAAQDWAAADAETRRILDPWIHPGGAILGTPLATNIPPEVLQTLDRLWVEASDGRFGFSVQQQIWAEVRAANPVDSAVAAKAFGDRVGWTRPPGMADPTLIAGEWLTESEINPSLDAPVGHLPWAGVSWEQIAKLFSGESCGSCTIDAMYLQGERFNQYLPLLFNWVSTALDLPAPEIGSWHQPQLASSIDLKSLYPDSLCPIYTTSSAISPNGATIAIGSYSYERSCIRGESALALWNAERGNRIITLHRGPALEASAQGNPPQEPASQATRIVGDVANAVAFTPDSQFVAAGMSYGVVRLWSATTGEQIRTFQGHRYAVRTIAISPDGTTLASASADQTLKLWNLQTGQLLRTMPMNAADGMVHTLRFSPNGQRLAIATDQNTLQLWDATTGQLVRTLVNRAGRGIPPLPLAFSSDGQTLATGDRDNSVKLWNATTGARQLTLTGHTETVRHLAFSPDSQRLATSDGKTARLWNRQTYETVHTLTLNQSAGHPIQPTNLGEVAFSLDGLTLATSTLLLPLVQSEPIPSQGMTLWSVANGQPLSQLHDVGQFQFSPNGQFLMAQGQRVQLWYPYRGIVQ</sequence>
<dbReference type="Pfam" id="PF12894">
    <property type="entry name" value="ANAPC4_WD40"/>
    <property type="match status" value="1"/>
</dbReference>
<dbReference type="PANTHER" id="PTHR19879">
    <property type="entry name" value="TRANSCRIPTION INITIATION FACTOR TFIID"/>
    <property type="match status" value="1"/>
</dbReference>
<keyword evidence="2" id="KW-0677">Repeat</keyword>
<reference evidence="6 7" key="1">
    <citation type="submission" date="2016-11" db="EMBL/GenBank/DDBJ databases">
        <title>Draft Genome Sequences of Nine Cyanobacterial Strains from Diverse Habitats.</title>
        <authorList>
            <person name="Zhu T."/>
            <person name="Hou S."/>
            <person name="Lu X."/>
            <person name="Hess W.R."/>
        </authorList>
    </citation>
    <scope>NUCLEOTIDE SEQUENCE [LARGE SCALE GENOMIC DNA]</scope>
    <source>
        <strain evidence="6 7">NIES-30</strain>
    </source>
</reference>
<dbReference type="PROSITE" id="PS50082">
    <property type="entry name" value="WD_REPEATS_2"/>
    <property type="match status" value="5"/>
</dbReference>
<feature type="domain" description="GUN4-like" evidence="4">
    <location>
        <begin position="49"/>
        <end position="185"/>
    </location>
</feature>
<dbReference type="InterPro" id="IPR037215">
    <property type="entry name" value="GUN4-like_sf"/>
</dbReference>
<proteinExistence type="predicted"/>
<dbReference type="EMBL" id="MRCG01000003">
    <property type="protein sequence ID" value="OKH49541.1"/>
    <property type="molecule type" value="Genomic_DNA"/>
</dbReference>
<dbReference type="PROSITE" id="PS50294">
    <property type="entry name" value="WD_REPEATS_REGION"/>
    <property type="match status" value="2"/>
</dbReference>
<keyword evidence="7" id="KW-1185">Reference proteome</keyword>
<keyword evidence="1 3" id="KW-0853">WD repeat</keyword>
<accession>A0A1U7J8F0</accession>
<organism evidence="6 7">
    <name type="scientific">Phormidium tenue NIES-30</name>
    <dbReference type="NCBI Taxonomy" id="549789"/>
    <lineage>
        <taxon>Bacteria</taxon>
        <taxon>Bacillati</taxon>
        <taxon>Cyanobacteriota</taxon>
        <taxon>Cyanophyceae</taxon>
        <taxon>Oscillatoriophycideae</taxon>
        <taxon>Oscillatoriales</taxon>
        <taxon>Oscillatoriaceae</taxon>
        <taxon>Phormidium</taxon>
    </lineage>
</organism>
<evidence type="ECO:0000256" key="1">
    <source>
        <dbReference type="ARBA" id="ARBA00022574"/>
    </source>
</evidence>
<gene>
    <name evidence="6" type="ORF">NIES30_06765</name>
</gene>
<dbReference type="InterPro" id="IPR008629">
    <property type="entry name" value="GUN4-like"/>
</dbReference>
<dbReference type="Proteomes" id="UP000185557">
    <property type="component" value="Unassembled WGS sequence"/>
</dbReference>
<dbReference type="InterPro" id="IPR015943">
    <property type="entry name" value="WD40/YVTN_repeat-like_dom_sf"/>
</dbReference>
<dbReference type="Pfam" id="PF00400">
    <property type="entry name" value="WD40"/>
    <property type="match status" value="4"/>
</dbReference>
<dbReference type="AlphaFoldDB" id="A0A1U7J8F0"/>
<dbReference type="InterPro" id="IPR001680">
    <property type="entry name" value="WD40_rpt"/>
</dbReference>
<dbReference type="PANTHER" id="PTHR19879:SF9">
    <property type="entry name" value="TRANSCRIPTION INITIATION FACTOR TFIID SUBUNIT 5"/>
    <property type="match status" value="1"/>
</dbReference>
<feature type="repeat" description="WD" evidence="3">
    <location>
        <begin position="340"/>
        <end position="372"/>
    </location>
</feature>
<feature type="repeat" description="WD" evidence="3">
    <location>
        <begin position="504"/>
        <end position="544"/>
    </location>
</feature>
<feature type="domain" description="Anaphase-promoting complex subunit 4-like WD40" evidence="5">
    <location>
        <begin position="418"/>
        <end position="459"/>
    </location>
</feature>
<dbReference type="InterPro" id="IPR024977">
    <property type="entry name" value="Apc4-like_WD40_dom"/>
</dbReference>
<dbReference type="Gene3D" id="1.10.10.1770">
    <property type="entry name" value="Gun4-like"/>
    <property type="match status" value="1"/>
</dbReference>
<dbReference type="Gene3D" id="2.130.10.10">
    <property type="entry name" value="YVTN repeat-like/Quinoprotein amine dehydrogenase"/>
    <property type="match status" value="2"/>
</dbReference>
<evidence type="ECO:0000259" key="4">
    <source>
        <dbReference type="Pfam" id="PF05419"/>
    </source>
</evidence>
<name>A0A1U7J8F0_9CYAN</name>
<dbReference type="InterPro" id="IPR011047">
    <property type="entry name" value="Quinoprotein_ADH-like_sf"/>
</dbReference>
<feature type="repeat" description="WD" evidence="3">
    <location>
        <begin position="373"/>
        <end position="414"/>
    </location>
</feature>
<dbReference type="SUPFAM" id="SSF50998">
    <property type="entry name" value="Quinoprotein alcohol dehydrogenase-like"/>
    <property type="match status" value="1"/>
</dbReference>
<evidence type="ECO:0000313" key="7">
    <source>
        <dbReference type="Proteomes" id="UP000185557"/>
    </source>
</evidence>
<feature type="repeat" description="WD" evidence="3">
    <location>
        <begin position="472"/>
        <end position="503"/>
    </location>
</feature>
<dbReference type="Pfam" id="PF05419">
    <property type="entry name" value="GUN4"/>
    <property type="match status" value="1"/>
</dbReference>
<evidence type="ECO:0000256" key="3">
    <source>
        <dbReference type="PROSITE-ProRule" id="PRU00221"/>
    </source>
</evidence>
<feature type="repeat" description="WD" evidence="3">
    <location>
        <begin position="417"/>
        <end position="458"/>
    </location>
</feature>
<dbReference type="STRING" id="549789.NIES30_06765"/>
<dbReference type="Gene3D" id="1.25.40.620">
    <property type="match status" value="1"/>
</dbReference>
<comment type="caution">
    <text evidence="6">The sequence shown here is derived from an EMBL/GenBank/DDBJ whole genome shotgun (WGS) entry which is preliminary data.</text>
</comment>
<evidence type="ECO:0000259" key="5">
    <source>
        <dbReference type="Pfam" id="PF12894"/>
    </source>
</evidence>
<evidence type="ECO:0000256" key="2">
    <source>
        <dbReference type="ARBA" id="ARBA00022737"/>
    </source>
</evidence>
<dbReference type="PROSITE" id="PS00678">
    <property type="entry name" value="WD_REPEATS_1"/>
    <property type="match status" value="2"/>
</dbReference>
<protein>
    <submittedName>
        <fullName evidence="6">Uncharacterized protein</fullName>
    </submittedName>
</protein>